<dbReference type="SUPFAM" id="SSF50993">
    <property type="entry name" value="Peptidase/esterase 'gauge' domain"/>
    <property type="match status" value="1"/>
</dbReference>
<keyword evidence="5" id="KW-0574">Periplasm</keyword>
<organism evidence="12 13">
    <name type="scientific">Chryseobacterium taklimakanense</name>
    <dbReference type="NCBI Taxonomy" id="536441"/>
    <lineage>
        <taxon>Bacteria</taxon>
        <taxon>Pseudomonadati</taxon>
        <taxon>Bacteroidota</taxon>
        <taxon>Flavobacteriia</taxon>
        <taxon>Flavobacteriales</taxon>
        <taxon>Weeksellaceae</taxon>
        <taxon>Chryseobacterium group</taxon>
        <taxon>Chryseobacterium</taxon>
    </lineage>
</organism>
<sequence length="679" mass="78838">MQPPKAKKTDKILEIHGDRRVDSYFWMNERENPEVVKYLEEENAYCDFVMKDTQDLQNELFEEMKARYKKDDESLPYFFNEYWYFVKYQDNNEYPIFSRKHQTLENPEEIILDVNILAEGKQFFEVGSVAVSPNNELATFSSDHVGRRIYNIQIKNLITGEILPDQIPNTTGKAVWANDNQHIFYIRKDKNLRAFQVYRHKIGTDSSEDVLVFDEKNEAFDVNIFKTKSLEYIFIASSSTISDEHRFIPAADVFAEWKVVQQRADGLEYSVEHYEDEFYIITNADGATNFKLVRTKVGNCGIENWEDVIPHREKILLEGFEIFKNYLVVEERNQGLLQIRIIETHSGESYYIPFSDPTYTAYIGLNLEFDTEKLRYGYTSMTRPSATLEFDMKEKTSKILKQQEVLGGKFFQENYISERIWAPARDGKKIPVSLVYHKNTLKSAETPLLLYGYGSYGHTVDASFSNVRLSLLDRGFIYAIAHIRGGEYLGRDWYEDGKMLHKKNTFFDFIDAAKYLFTENYTSPKHLYAMGGSAGGLLMGAVMNFEPELFNGIVAQVPFVDVVTTMLDDTIPLTTGEYDEWGNPNQKKYYDYMKSYSPYDNIEQKGYPNILITTGLHDSQVQYWEPAKWTAKLRDLKTDSNILIFKTDMSSGHGGASGRFESLKEDALEYAFLLKLERK</sequence>
<dbReference type="PANTHER" id="PTHR11757:SF19">
    <property type="entry name" value="PROLYL ENDOPEPTIDASE-LIKE"/>
    <property type="match status" value="1"/>
</dbReference>
<evidence type="ECO:0000256" key="5">
    <source>
        <dbReference type="ARBA" id="ARBA00022764"/>
    </source>
</evidence>
<dbReference type="InterPro" id="IPR001375">
    <property type="entry name" value="Peptidase_S9_cat"/>
</dbReference>
<dbReference type="PANTHER" id="PTHR11757">
    <property type="entry name" value="PROTEASE FAMILY S9A OLIGOPEPTIDASE"/>
    <property type="match status" value="1"/>
</dbReference>
<proteinExistence type="inferred from homology"/>
<dbReference type="GO" id="GO:0042597">
    <property type="term" value="C:periplasmic space"/>
    <property type="evidence" value="ECO:0007669"/>
    <property type="project" value="UniProtKB-SubCell"/>
</dbReference>
<evidence type="ECO:0000256" key="8">
    <source>
        <dbReference type="ARBA" id="ARBA00060121"/>
    </source>
</evidence>
<dbReference type="SUPFAM" id="SSF53474">
    <property type="entry name" value="alpha/beta-Hydrolases"/>
    <property type="match status" value="1"/>
</dbReference>
<comment type="function">
    <text evidence="8">Cleaves peptide bonds on the C-terminal side of prolyl residues within peptides that are up to approximately 30 amino acids long. Has an absolute requirement for an X-Pro bond in the trans configuration immediately preceding the Pro-Y scissible bond.</text>
</comment>
<dbReference type="GO" id="GO:0004252">
    <property type="term" value="F:serine-type endopeptidase activity"/>
    <property type="evidence" value="ECO:0007669"/>
    <property type="project" value="InterPro"/>
</dbReference>
<evidence type="ECO:0000256" key="2">
    <source>
        <dbReference type="ARBA" id="ARBA00005228"/>
    </source>
</evidence>
<dbReference type="InterPro" id="IPR002471">
    <property type="entry name" value="Pept_S9_AS"/>
</dbReference>
<dbReference type="Pfam" id="PF00326">
    <property type="entry name" value="Peptidase_S9"/>
    <property type="match status" value="1"/>
</dbReference>
<dbReference type="PROSITE" id="PS00708">
    <property type="entry name" value="PRO_ENDOPEP_SER"/>
    <property type="match status" value="1"/>
</dbReference>
<feature type="domain" description="Peptidase S9 prolyl oligopeptidase catalytic" evidence="10">
    <location>
        <begin position="463"/>
        <end position="675"/>
    </location>
</feature>
<evidence type="ECO:0000259" key="11">
    <source>
        <dbReference type="Pfam" id="PF02897"/>
    </source>
</evidence>
<name>A0A3G8WJD2_9FLAO</name>
<reference evidence="13" key="1">
    <citation type="submission" date="2018-11" db="EMBL/GenBank/DDBJ databases">
        <title>Proposal to divide the Flavobacteriaceae and reorganize its genera based on Amino Acid Identity values calculated from whole genome sequences.</title>
        <authorList>
            <person name="Nicholson A.C."/>
            <person name="Gulvik C.A."/>
            <person name="Whitney A.M."/>
            <person name="Humrighouse B.W."/>
            <person name="Bell M."/>
            <person name="Holmes B."/>
            <person name="Steigerwalt A.B."/>
            <person name="Villarma A."/>
            <person name="Sheth M."/>
            <person name="Batra D."/>
            <person name="Pryor J."/>
            <person name="Bernardet J.-F."/>
            <person name="Hugo C."/>
            <person name="Kampfer P."/>
            <person name="Newman J.D."/>
            <person name="McQuiston J.R."/>
        </authorList>
    </citation>
    <scope>NUCLEOTIDE SEQUENCE [LARGE SCALE GENOMIC DNA]</scope>
    <source>
        <strain evidence="13">H4753</strain>
    </source>
</reference>
<dbReference type="InterPro" id="IPR029058">
    <property type="entry name" value="AB_hydrolase_fold"/>
</dbReference>
<evidence type="ECO:0000256" key="6">
    <source>
        <dbReference type="ARBA" id="ARBA00022801"/>
    </source>
</evidence>
<evidence type="ECO:0000256" key="1">
    <source>
        <dbReference type="ARBA" id="ARBA00004418"/>
    </source>
</evidence>
<evidence type="ECO:0000313" key="12">
    <source>
        <dbReference type="EMBL" id="AZI21285.1"/>
    </source>
</evidence>
<evidence type="ECO:0000256" key="4">
    <source>
        <dbReference type="ARBA" id="ARBA00022729"/>
    </source>
</evidence>
<dbReference type="InterPro" id="IPR002470">
    <property type="entry name" value="Peptidase_S9A"/>
</dbReference>
<dbReference type="RefSeq" id="WP_124785411.1">
    <property type="nucleotide sequence ID" value="NZ_CP034171.1"/>
</dbReference>
<dbReference type="InterPro" id="IPR051543">
    <property type="entry name" value="Serine_Peptidase_S9A"/>
</dbReference>
<dbReference type="GO" id="GO:0006508">
    <property type="term" value="P:proteolysis"/>
    <property type="evidence" value="ECO:0007669"/>
    <property type="project" value="UniProtKB-KW"/>
</dbReference>
<dbReference type="FunFam" id="3.40.50.1820:FF:000005">
    <property type="entry name" value="Prolyl endopeptidase"/>
    <property type="match status" value="1"/>
</dbReference>
<dbReference type="AlphaFoldDB" id="A0A3G8WJD2"/>
<keyword evidence="4" id="KW-0732">Signal</keyword>
<comment type="similarity">
    <text evidence="2">Belongs to the peptidase S9A family.</text>
</comment>
<dbReference type="Gene3D" id="3.40.50.1820">
    <property type="entry name" value="alpha/beta hydrolase"/>
    <property type="match status" value="1"/>
</dbReference>
<dbReference type="InterPro" id="IPR023302">
    <property type="entry name" value="Pept_S9A_N"/>
</dbReference>
<dbReference type="Proteomes" id="UP000282297">
    <property type="component" value="Chromosome"/>
</dbReference>
<evidence type="ECO:0000313" key="13">
    <source>
        <dbReference type="Proteomes" id="UP000282297"/>
    </source>
</evidence>
<evidence type="ECO:0000259" key="10">
    <source>
        <dbReference type="Pfam" id="PF00326"/>
    </source>
</evidence>
<evidence type="ECO:0000256" key="3">
    <source>
        <dbReference type="ARBA" id="ARBA00022670"/>
    </source>
</evidence>
<gene>
    <name evidence="12" type="ORF">EIH08_11815</name>
</gene>
<dbReference type="Gene3D" id="2.130.10.120">
    <property type="entry name" value="Prolyl oligopeptidase, N-terminal domain"/>
    <property type="match status" value="1"/>
</dbReference>
<evidence type="ECO:0000256" key="7">
    <source>
        <dbReference type="ARBA" id="ARBA00022825"/>
    </source>
</evidence>
<dbReference type="Pfam" id="PF02897">
    <property type="entry name" value="Peptidase_S9_N"/>
    <property type="match status" value="1"/>
</dbReference>
<dbReference type="PRINTS" id="PR00862">
    <property type="entry name" value="PROLIGOPTASE"/>
</dbReference>
<dbReference type="EMBL" id="CP034171">
    <property type="protein sequence ID" value="AZI21285.1"/>
    <property type="molecule type" value="Genomic_DNA"/>
</dbReference>
<keyword evidence="7" id="KW-0720">Serine protease</keyword>
<evidence type="ECO:0000256" key="9">
    <source>
        <dbReference type="ARBA" id="ARBA00081187"/>
    </source>
</evidence>
<accession>A0A3G8WJD2</accession>
<comment type="subcellular location">
    <subcellularLocation>
        <location evidence="1">Periplasm</location>
    </subcellularLocation>
</comment>
<keyword evidence="6" id="KW-0378">Hydrolase</keyword>
<feature type="domain" description="Peptidase S9A N-terminal" evidence="11">
    <location>
        <begin position="4"/>
        <end position="403"/>
    </location>
</feature>
<protein>
    <recommendedName>
        <fullName evidence="9">Proline-specific endopeptidase</fullName>
    </recommendedName>
</protein>
<keyword evidence="3" id="KW-0645">Protease</keyword>